<evidence type="ECO:0000313" key="3">
    <source>
        <dbReference type="WBParaSite" id="ASIM_0000829801-mRNA-1"/>
    </source>
</evidence>
<evidence type="ECO:0000313" key="2">
    <source>
        <dbReference type="Proteomes" id="UP000267096"/>
    </source>
</evidence>
<evidence type="ECO:0000313" key="1">
    <source>
        <dbReference type="EMBL" id="VDK30689.1"/>
    </source>
</evidence>
<accession>A0A0M3JKX1</accession>
<dbReference type="Proteomes" id="UP000267096">
    <property type="component" value="Unassembled WGS sequence"/>
</dbReference>
<keyword evidence="2" id="KW-1185">Reference proteome</keyword>
<gene>
    <name evidence="1" type="ORF">ASIM_LOCUS8056</name>
</gene>
<protein>
    <submittedName>
        <fullName evidence="3">CIA30 domain-containing protein</fullName>
    </submittedName>
</protein>
<reference evidence="1 2" key="2">
    <citation type="submission" date="2018-11" db="EMBL/GenBank/DDBJ databases">
        <authorList>
            <consortium name="Pathogen Informatics"/>
        </authorList>
    </citation>
    <scope>NUCLEOTIDE SEQUENCE [LARGE SCALE GENOMIC DNA]</scope>
</reference>
<dbReference type="AlphaFoldDB" id="A0A0M3JKX1"/>
<sequence length="87" mass="9850">MVLSTAVEWQGVTRYRILPATNSIETESPLYVEFEVTTKIMQDGASVRNLSDMRYGPSMVEIRLSAKTTRPLLVSNDTAEYFAFLQN</sequence>
<reference evidence="3" key="1">
    <citation type="submission" date="2017-02" db="UniProtKB">
        <authorList>
            <consortium name="WormBaseParasite"/>
        </authorList>
    </citation>
    <scope>IDENTIFICATION</scope>
</reference>
<name>A0A0M3JKX1_ANISI</name>
<dbReference type="WBParaSite" id="ASIM_0000829801-mRNA-1">
    <property type="protein sequence ID" value="ASIM_0000829801-mRNA-1"/>
    <property type="gene ID" value="ASIM_0000829801"/>
</dbReference>
<dbReference type="EMBL" id="UYRR01020876">
    <property type="protein sequence ID" value="VDK30689.1"/>
    <property type="molecule type" value="Genomic_DNA"/>
</dbReference>
<organism evidence="3">
    <name type="scientific">Anisakis simplex</name>
    <name type="common">Herring worm</name>
    <dbReference type="NCBI Taxonomy" id="6269"/>
    <lineage>
        <taxon>Eukaryota</taxon>
        <taxon>Metazoa</taxon>
        <taxon>Ecdysozoa</taxon>
        <taxon>Nematoda</taxon>
        <taxon>Chromadorea</taxon>
        <taxon>Rhabditida</taxon>
        <taxon>Spirurina</taxon>
        <taxon>Ascaridomorpha</taxon>
        <taxon>Ascaridoidea</taxon>
        <taxon>Anisakidae</taxon>
        <taxon>Anisakis</taxon>
        <taxon>Anisakis simplex complex</taxon>
    </lineage>
</organism>
<proteinExistence type="predicted"/>